<keyword evidence="3" id="KW-1185">Reference proteome</keyword>
<evidence type="ECO:0000259" key="1">
    <source>
        <dbReference type="Pfam" id="PF00078"/>
    </source>
</evidence>
<dbReference type="GO" id="GO:0003964">
    <property type="term" value="F:RNA-directed DNA polymerase activity"/>
    <property type="evidence" value="ECO:0007669"/>
    <property type="project" value="UniProtKB-KW"/>
</dbReference>
<sequence>MHLEDMEKTTFINLWGTFCYKVMPFRLKNTGATYQRAMVTLFHDMMHKEIEVYVDDMIAKSRIEEEHIQVLRKLFLRLRKFQLKLNPRKCIFGARSGKLLGFVVSKRGIKIDSDKVRAIQKSPPPRTQSEEAQPGCGMMNAKKLLIKSNSTCQAPQYCHLLAQIGH</sequence>
<organism evidence="2 3">
    <name type="scientific">Gossypium australe</name>
    <dbReference type="NCBI Taxonomy" id="47621"/>
    <lineage>
        <taxon>Eukaryota</taxon>
        <taxon>Viridiplantae</taxon>
        <taxon>Streptophyta</taxon>
        <taxon>Embryophyta</taxon>
        <taxon>Tracheophyta</taxon>
        <taxon>Spermatophyta</taxon>
        <taxon>Magnoliopsida</taxon>
        <taxon>eudicotyledons</taxon>
        <taxon>Gunneridae</taxon>
        <taxon>Pentapetalae</taxon>
        <taxon>rosids</taxon>
        <taxon>malvids</taxon>
        <taxon>Malvales</taxon>
        <taxon>Malvaceae</taxon>
        <taxon>Malvoideae</taxon>
        <taxon>Gossypium</taxon>
    </lineage>
</organism>
<keyword evidence="2" id="KW-0695">RNA-directed DNA polymerase</keyword>
<proteinExistence type="predicted"/>
<evidence type="ECO:0000313" key="3">
    <source>
        <dbReference type="Proteomes" id="UP000325315"/>
    </source>
</evidence>
<keyword evidence="2" id="KW-0808">Transferase</keyword>
<accession>A0A5B6X2C3</accession>
<dbReference type="OrthoDB" id="101614at2759"/>
<dbReference type="InterPro" id="IPR000477">
    <property type="entry name" value="RT_dom"/>
</dbReference>
<protein>
    <submittedName>
        <fullName evidence="2">RNA-directed DNA polymerase-like protein</fullName>
    </submittedName>
</protein>
<feature type="domain" description="Reverse transcriptase" evidence="1">
    <location>
        <begin position="16"/>
        <end position="103"/>
    </location>
</feature>
<evidence type="ECO:0000313" key="2">
    <source>
        <dbReference type="EMBL" id="KAA3488361.1"/>
    </source>
</evidence>
<dbReference type="PANTHER" id="PTHR24559">
    <property type="entry name" value="TRANSPOSON TY3-I GAG-POL POLYPROTEIN"/>
    <property type="match status" value="1"/>
</dbReference>
<dbReference type="Pfam" id="PF00078">
    <property type="entry name" value="RVT_1"/>
    <property type="match status" value="1"/>
</dbReference>
<dbReference type="AlphaFoldDB" id="A0A5B6X2C3"/>
<dbReference type="CDD" id="cd01647">
    <property type="entry name" value="RT_LTR"/>
    <property type="match status" value="1"/>
</dbReference>
<dbReference type="Gene3D" id="3.30.70.270">
    <property type="match status" value="1"/>
</dbReference>
<dbReference type="SUPFAM" id="SSF56672">
    <property type="entry name" value="DNA/RNA polymerases"/>
    <property type="match status" value="1"/>
</dbReference>
<dbReference type="Proteomes" id="UP000325315">
    <property type="component" value="Unassembled WGS sequence"/>
</dbReference>
<reference evidence="3" key="1">
    <citation type="journal article" date="2019" name="Plant Biotechnol. J.">
        <title>Genome sequencing of the Australian wild diploid species Gossypium australe highlights disease resistance and delayed gland morphogenesis.</title>
        <authorList>
            <person name="Cai Y."/>
            <person name="Cai X."/>
            <person name="Wang Q."/>
            <person name="Wang P."/>
            <person name="Zhang Y."/>
            <person name="Cai C."/>
            <person name="Xu Y."/>
            <person name="Wang K."/>
            <person name="Zhou Z."/>
            <person name="Wang C."/>
            <person name="Geng S."/>
            <person name="Li B."/>
            <person name="Dong Q."/>
            <person name="Hou Y."/>
            <person name="Wang H."/>
            <person name="Ai P."/>
            <person name="Liu Z."/>
            <person name="Yi F."/>
            <person name="Sun M."/>
            <person name="An G."/>
            <person name="Cheng J."/>
            <person name="Zhang Y."/>
            <person name="Shi Q."/>
            <person name="Xie Y."/>
            <person name="Shi X."/>
            <person name="Chang Y."/>
            <person name="Huang F."/>
            <person name="Chen Y."/>
            <person name="Hong S."/>
            <person name="Mi L."/>
            <person name="Sun Q."/>
            <person name="Zhang L."/>
            <person name="Zhou B."/>
            <person name="Peng R."/>
            <person name="Zhang X."/>
            <person name="Liu F."/>
        </authorList>
    </citation>
    <scope>NUCLEOTIDE SEQUENCE [LARGE SCALE GENOMIC DNA]</scope>
    <source>
        <strain evidence="3">cv. PA1801</strain>
    </source>
</reference>
<comment type="caution">
    <text evidence="2">The sequence shown here is derived from an EMBL/GenBank/DDBJ whole genome shotgun (WGS) entry which is preliminary data.</text>
</comment>
<keyword evidence="2" id="KW-0548">Nucleotidyltransferase</keyword>
<dbReference type="PANTHER" id="PTHR24559:SF457">
    <property type="entry name" value="RNA-DIRECTED DNA POLYMERASE HOMOLOG"/>
    <property type="match status" value="1"/>
</dbReference>
<gene>
    <name evidence="2" type="ORF">EPI10_032124</name>
</gene>
<dbReference type="EMBL" id="SMMG02000001">
    <property type="protein sequence ID" value="KAA3488361.1"/>
    <property type="molecule type" value="Genomic_DNA"/>
</dbReference>
<name>A0A5B6X2C3_9ROSI</name>
<dbReference type="InterPro" id="IPR043502">
    <property type="entry name" value="DNA/RNA_pol_sf"/>
</dbReference>
<dbReference type="InterPro" id="IPR043128">
    <property type="entry name" value="Rev_trsase/Diguanyl_cyclase"/>
</dbReference>
<dbReference type="InterPro" id="IPR053134">
    <property type="entry name" value="RNA-dir_DNA_polymerase"/>
</dbReference>